<organism evidence="2 3">
    <name type="scientific">Gordonia mangrovi</name>
    <dbReference type="NCBI Taxonomy" id="2665643"/>
    <lineage>
        <taxon>Bacteria</taxon>
        <taxon>Bacillati</taxon>
        <taxon>Actinomycetota</taxon>
        <taxon>Actinomycetes</taxon>
        <taxon>Mycobacteriales</taxon>
        <taxon>Gordoniaceae</taxon>
        <taxon>Gordonia</taxon>
    </lineage>
</organism>
<evidence type="ECO:0000313" key="2">
    <source>
        <dbReference type="EMBL" id="MXP21964.1"/>
    </source>
</evidence>
<dbReference type="RefSeq" id="WP_160902086.1">
    <property type="nucleotide sequence ID" value="NZ_CP102850.1"/>
</dbReference>
<comment type="caution">
    <text evidence="2">The sequence shown here is derived from an EMBL/GenBank/DDBJ whole genome shotgun (WGS) entry which is preliminary data.</text>
</comment>
<keyword evidence="1" id="KW-1133">Transmembrane helix</keyword>
<proteinExistence type="predicted"/>
<dbReference type="EMBL" id="WMBR01000002">
    <property type="protein sequence ID" value="MXP21964.1"/>
    <property type="molecule type" value="Genomic_DNA"/>
</dbReference>
<dbReference type="AlphaFoldDB" id="A0A6L7GPV1"/>
<feature type="transmembrane region" description="Helical" evidence="1">
    <location>
        <begin position="39"/>
        <end position="60"/>
    </location>
</feature>
<keyword evidence="1" id="KW-0812">Transmembrane</keyword>
<keyword evidence="3" id="KW-1185">Reference proteome</keyword>
<name>A0A6L7GPV1_9ACTN</name>
<dbReference type="Proteomes" id="UP000475545">
    <property type="component" value="Unassembled WGS sequence"/>
</dbReference>
<protein>
    <submittedName>
        <fullName evidence="2">Uncharacterized protein</fullName>
    </submittedName>
</protein>
<accession>A0A6L7GPV1</accession>
<sequence length="218" mass="23246">MGLVLGLVGVWYSTRSPNFVFVPGGASGDSLGLNLVTEPLLLVIPVVFVICYGLTAMLLAGHKPKVGRVIGCGLPVGLVVQIDGSYGTAQTSQWLAHEMGHAIYPPEPIDRSTYQTCVDSFLIGEGQATFNNIVIQREIIAAGGMDIGISGPPAGTANAIYDRYLGDVARMRSAGIWTPEAEQAAKRRAWTGLGREYGQLTTSTTGQRCANYYGQYCQ</sequence>
<gene>
    <name evidence="2" type="ORF">GIY30_11455</name>
</gene>
<evidence type="ECO:0000313" key="3">
    <source>
        <dbReference type="Proteomes" id="UP000475545"/>
    </source>
</evidence>
<keyword evidence="1" id="KW-0472">Membrane</keyword>
<evidence type="ECO:0000256" key="1">
    <source>
        <dbReference type="SAM" id="Phobius"/>
    </source>
</evidence>
<reference evidence="2 3" key="1">
    <citation type="submission" date="2019-11" db="EMBL/GenBank/DDBJ databases">
        <title>Gordonia sp. nov., a novel actinobacterium isolated from mangrove soil in Hainan.</title>
        <authorList>
            <person name="Huang X."/>
            <person name="Xie Y."/>
            <person name="Chu X."/>
            <person name="Xiao K."/>
        </authorList>
    </citation>
    <scope>NUCLEOTIDE SEQUENCE [LARGE SCALE GENOMIC DNA]</scope>
    <source>
        <strain evidence="2 3">HNM0687</strain>
    </source>
</reference>